<comment type="caution">
    <text evidence="4">The sequence shown here is derived from an EMBL/GenBank/DDBJ whole genome shotgun (WGS) entry which is preliminary data.</text>
</comment>
<dbReference type="PANTHER" id="PTHR45463:SF8">
    <property type="entry name" value="OS09G0392200 PROTEIN"/>
    <property type="match status" value="1"/>
</dbReference>
<dbReference type="InterPro" id="IPR001810">
    <property type="entry name" value="F-box_dom"/>
</dbReference>
<reference evidence="4 5" key="1">
    <citation type="submission" date="2022-01" db="EMBL/GenBank/DDBJ databases">
        <authorList>
            <person name="Xiong W."/>
            <person name="Schranz E."/>
        </authorList>
    </citation>
    <scope>NUCLEOTIDE SEQUENCE [LARGE SCALE GENOMIC DNA]</scope>
</reference>
<dbReference type="PANTHER" id="PTHR45463">
    <property type="entry name" value="OS09G0392200 PROTEIN"/>
    <property type="match status" value="1"/>
</dbReference>
<evidence type="ECO:0000313" key="4">
    <source>
        <dbReference type="EMBL" id="CAH1450157.1"/>
    </source>
</evidence>
<evidence type="ECO:0008006" key="6">
    <source>
        <dbReference type="Google" id="ProtNLM"/>
    </source>
</evidence>
<dbReference type="Pfam" id="PF03478">
    <property type="entry name" value="Beta-prop_KIB1-4"/>
    <property type="match status" value="1"/>
</dbReference>
<dbReference type="AlphaFoldDB" id="A0AAU9PIJ6"/>
<gene>
    <name evidence="4" type="ORF">LVIROSA_LOCUS35593</name>
</gene>
<accession>A0AAU9PIJ6</accession>
<feature type="domain" description="F-box" evidence="2">
    <location>
        <begin position="33"/>
        <end position="74"/>
    </location>
</feature>
<dbReference type="Pfam" id="PF00646">
    <property type="entry name" value="F-box"/>
    <property type="match status" value="1"/>
</dbReference>
<feature type="domain" description="KIB1-4 beta-propeller" evidence="3">
    <location>
        <begin position="105"/>
        <end position="293"/>
    </location>
</feature>
<keyword evidence="1" id="KW-1133">Transmembrane helix</keyword>
<evidence type="ECO:0000259" key="3">
    <source>
        <dbReference type="Pfam" id="PF03478"/>
    </source>
</evidence>
<protein>
    <recommendedName>
        <fullName evidence="6">F-box domain-containing protein</fullName>
    </recommendedName>
</protein>
<keyword evidence="5" id="KW-1185">Reference proteome</keyword>
<name>A0AAU9PIJ6_9ASTR</name>
<organism evidence="4 5">
    <name type="scientific">Lactuca virosa</name>
    <dbReference type="NCBI Taxonomy" id="75947"/>
    <lineage>
        <taxon>Eukaryota</taxon>
        <taxon>Viridiplantae</taxon>
        <taxon>Streptophyta</taxon>
        <taxon>Embryophyta</taxon>
        <taxon>Tracheophyta</taxon>
        <taxon>Spermatophyta</taxon>
        <taxon>Magnoliopsida</taxon>
        <taxon>eudicotyledons</taxon>
        <taxon>Gunneridae</taxon>
        <taxon>Pentapetalae</taxon>
        <taxon>asterids</taxon>
        <taxon>campanulids</taxon>
        <taxon>Asterales</taxon>
        <taxon>Asteraceae</taxon>
        <taxon>Cichorioideae</taxon>
        <taxon>Cichorieae</taxon>
        <taxon>Lactucinae</taxon>
        <taxon>Lactuca</taxon>
    </lineage>
</organism>
<dbReference type="EMBL" id="CAKMRJ010005634">
    <property type="protein sequence ID" value="CAH1450157.1"/>
    <property type="molecule type" value="Genomic_DNA"/>
</dbReference>
<dbReference type="Proteomes" id="UP001157418">
    <property type="component" value="Unassembled WGS sequence"/>
</dbReference>
<keyword evidence="1" id="KW-0472">Membrane</keyword>
<feature type="transmembrane region" description="Helical" evidence="1">
    <location>
        <begin position="40"/>
        <end position="60"/>
    </location>
</feature>
<proteinExistence type="predicted"/>
<evidence type="ECO:0000256" key="1">
    <source>
        <dbReference type="SAM" id="Phobius"/>
    </source>
</evidence>
<keyword evidence="1" id="KW-0812">Transmembrane</keyword>
<evidence type="ECO:0000313" key="5">
    <source>
        <dbReference type="Proteomes" id="UP001157418"/>
    </source>
</evidence>
<sequence length="352" mass="41330">MAKTRSMTKNQNNGNASRTKKIKICDNGGVAPWSDLADGVLLLVMMQLGVIDFLAFRGVFKSWRSLALSNKNKFMASKPPMFVCTSSHSYKNACYLEDFEGRKLKTILPPSAGRTCIGGTCGYLILYCKNTRDFWLVNPITRHELHLPDVPLYVFRGYEPVRAILVYSPSLSEWVFVIADTFYHEIWFSIVGKREWTHVSTPFIIHDVHAFKGKIYTLLRYFRQEWHLCEVRLFSKPNLTLLVTKKFQKLGFYDLELASYDQKLYVVDPFFIQPIYEIDFEELKWVSLEKTREEYTFFHNNYLKRDTAVIPYHRSEYGRYELDTKKGGKGRFLYANMWHFVHDCLDVNHLHD</sequence>
<evidence type="ECO:0000259" key="2">
    <source>
        <dbReference type="Pfam" id="PF00646"/>
    </source>
</evidence>
<dbReference type="InterPro" id="IPR005174">
    <property type="entry name" value="KIB1-4_b-propeller"/>
</dbReference>